<dbReference type="EMBL" id="JASCZI010001788">
    <property type="protein sequence ID" value="MED6115475.1"/>
    <property type="molecule type" value="Genomic_DNA"/>
</dbReference>
<proteinExistence type="predicted"/>
<feature type="compositionally biased region" description="Acidic residues" evidence="1">
    <location>
        <begin position="103"/>
        <end position="117"/>
    </location>
</feature>
<comment type="caution">
    <text evidence="2">The sequence shown here is derived from an EMBL/GenBank/DDBJ whole genome shotgun (WGS) entry which is preliminary data.</text>
</comment>
<evidence type="ECO:0000313" key="2">
    <source>
        <dbReference type="EMBL" id="MED6115475.1"/>
    </source>
</evidence>
<dbReference type="Proteomes" id="UP001341840">
    <property type="component" value="Unassembled WGS sequence"/>
</dbReference>
<name>A0ABU6QUS0_9FABA</name>
<protein>
    <submittedName>
        <fullName evidence="2">Uncharacterized protein</fullName>
    </submittedName>
</protein>
<gene>
    <name evidence="2" type="ORF">PIB30_090976</name>
</gene>
<sequence length="159" mass="18928">MIGSHPRFVYFDPHVDGKRDHIIYYEIEKREKYEDSDERSHSNLAVGKTRRYHFEDEPFIHPFHSVRFDLDRWMCKGDDVEGKEACEGISEREDDAKGIEEEGKNDEEEEDPEEDAPEEKMSTIPRTMDVDNDEEYLQYLEELRRHPEYSPIHSSQAFA</sequence>
<organism evidence="2 3">
    <name type="scientific">Stylosanthes scabra</name>
    <dbReference type="NCBI Taxonomy" id="79078"/>
    <lineage>
        <taxon>Eukaryota</taxon>
        <taxon>Viridiplantae</taxon>
        <taxon>Streptophyta</taxon>
        <taxon>Embryophyta</taxon>
        <taxon>Tracheophyta</taxon>
        <taxon>Spermatophyta</taxon>
        <taxon>Magnoliopsida</taxon>
        <taxon>eudicotyledons</taxon>
        <taxon>Gunneridae</taxon>
        <taxon>Pentapetalae</taxon>
        <taxon>rosids</taxon>
        <taxon>fabids</taxon>
        <taxon>Fabales</taxon>
        <taxon>Fabaceae</taxon>
        <taxon>Papilionoideae</taxon>
        <taxon>50 kb inversion clade</taxon>
        <taxon>dalbergioids sensu lato</taxon>
        <taxon>Dalbergieae</taxon>
        <taxon>Pterocarpus clade</taxon>
        <taxon>Stylosanthes</taxon>
    </lineage>
</organism>
<feature type="compositionally biased region" description="Basic and acidic residues" evidence="1">
    <location>
        <begin position="83"/>
        <end position="102"/>
    </location>
</feature>
<keyword evidence="3" id="KW-1185">Reference proteome</keyword>
<accession>A0ABU6QUS0</accession>
<reference evidence="2 3" key="1">
    <citation type="journal article" date="2023" name="Plants (Basel)">
        <title>Bridging the Gap: Combining Genomics and Transcriptomics Approaches to Understand Stylosanthes scabra, an Orphan Legume from the Brazilian Caatinga.</title>
        <authorList>
            <person name="Ferreira-Neto J.R.C."/>
            <person name="da Silva M.D."/>
            <person name="Binneck E."/>
            <person name="de Melo N.F."/>
            <person name="da Silva R.H."/>
            <person name="de Melo A.L.T.M."/>
            <person name="Pandolfi V."/>
            <person name="Bustamante F.O."/>
            <person name="Brasileiro-Vidal A.C."/>
            <person name="Benko-Iseppon A.M."/>
        </authorList>
    </citation>
    <scope>NUCLEOTIDE SEQUENCE [LARGE SCALE GENOMIC DNA]</scope>
    <source>
        <tissue evidence="2">Leaves</tissue>
    </source>
</reference>
<evidence type="ECO:0000256" key="1">
    <source>
        <dbReference type="SAM" id="MobiDB-lite"/>
    </source>
</evidence>
<feature type="region of interest" description="Disordered" evidence="1">
    <location>
        <begin position="83"/>
        <end position="136"/>
    </location>
</feature>
<evidence type="ECO:0000313" key="3">
    <source>
        <dbReference type="Proteomes" id="UP001341840"/>
    </source>
</evidence>